<feature type="compositionally biased region" description="Low complexity" evidence="1">
    <location>
        <begin position="291"/>
        <end position="303"/>
    </location>
</feature>
<dbReference type="PANTHER" id="PTHR12975:SF6">
    <property type="entry name" value="TRAFFICKING PROTEIN PARTICLE COMPLEX SUBUNIT 8"/>
    <property type="match status" value="1"/>
</dbReference>
<proteinExistence type="predicted"/>
<name>A0A9P6B5S7_9AGAM</name>
<dbReference type="Pfam" id="PF12739">
    <property type="entry name" value="TRAPPC-Trs85"/>
    <property type="match status" value="1"/>
</dbReference>
<dbReference type="Proteomes" id="UP000886523">
    <property type="component" value="Unassembled WGS sequence"/>
</dbReference>
<dbReference type="AlphaFoldDB" id="A0A9P6B5S7"/>
<reference evidence="2" key="1">
    <citation type="journal article" date="2020" name="Nat. Commun.">
        <title>Large-scale genome sequencing of mycorrhizal fungi provides insights into the early evolution of symbiotic traits.</title>
        <authorList>
            <person name="Miyauchi S."/>
            <person name="Kiss E."/>
            <person name="Kuo A."/>
            <person name="Drula E."/>
            <person name="Kohler A."/>
            <person name="Sanchez-Garcia M."/>
            <person name="Morin E."/>
            <person name="Andreopoulos B."/>
            <person name="Barry K.W."/>
            <person name="Bonito G."/>
            <person name="Buee M."/>
            <person name="Carver A."/>
            <person name="Chen C."/>
            <person name="Cichocki N."/>
            <person name="Clum A."/>
            <person name="Culley D."/>
            <person name="Crous P.W."/>
            <person name="Fauchery L."/>
            <person name="Girlanda M."/>
            <person name="Hayes R.D."/>
            <person name="Keri Z."/>
            <person name="LaButti K."/>
            <person name="Lipzen A."/>
            <person name="Lombard V."/>
            <person name="Magnuson J."/>
            <person name="Maillard F."/>
            <person name="Murat C."/>
            <person name="Nolan M."/>
            <person name="Ohm R.A."/>
            <person name="Pangilinan J."/>
            <person name="Pereira M.F."/>
            <person name="Perotto S."/>
            <person name="Peter M."/>
            <person name="Pfister S."/>
            <person name="Riley R."/>
            <person name="Sitrit Y."/>
            <person name="Stielow J.B."/>
            <person name="Szollosi G."/>
            <person name="Zifcakova L."/>
            <person name="Stursova M."/>
            <person name="Spatafora J.W."/>
            <person name="Tedersoo L."/>
            <person name="Vaario L.M."/>
            <person name="Yamada A."/>
            <person name="Yan M."/>
            <person name="Wang P."/>
            <person name="Xu J."/>
            <person name="Bruns T."/>
            <person name="Baldrian P."/>
            <person name="Vilgalys R."/>
            <person name="Dunand C."/>
            <person name="Henrissat B."/>
            <person name="Grigoriev I.V."/>
            <person name="Hibbett D."/>
            <person name="Nagy L.G."/>
            <person name="Martin F.M."/>
        </authorList>
    </citation>
    <scope>NUCLEOTIDE SEQUENCE</scope>
    <source>
        <strain evidence="2">UP504</strain>
    </source>
</reference>
<evidence type="ECO:0000313" key="3">
    <source>
        <dbReference type="Proteomes" id="UP000886523"/>
    </source>
</evidence>
<organism evidence="2 3">
    <name type="scientific">Hydnum rufescens UP504</name>
    <dbReference type="NCBI Taxonomy" id="1448309"/>
    <lineage>
        <taxon>Eukaryota</taxon>
        <taxon>Fungi</taxon>
        <taxon>Dikarya</taxon>
        <taxon>Basidiomycota</taxon>
        <taxon>Agaricomycotina</taxon>
        <taxon>Agaricomycetes</taxon>
        <taxon>Cantharellales</taxon>
        <taxon>Hydnaceae</taxon>
        <taxon>Hydnum</taxon>
    </lineage>
</organism>
<keyword evidence="3" id="KW-1185">Reference proteome</keyword>
<evidence type="ECO:0000313" key="2">
    <source>
        <dbReference type="EMBL" id="KAF9517937.1"/>
    </source>
</evidence>
<dbReference type="PANTHER" id="PTHR12975">
    <property type="entry name" value="TRANSPORT PROTEIN TRAPP"/>
    <property type="match status" value="1"/>
</dbReference>
<sequence length="504" mass="56137">MTYFLRARYPLFMNFPLFHSFTQVSTRTTGLSPVQHANFNLRFSALSDVEAACREEEERRAGRTIDWIGSRIGQQAASWLEDPASRDQEKWWDDIKSCVQGDRTPVRSEGWNHPMALILATSTLAPNPLQAITILHARAPDLPPWVDTSMYRYTVIVHPSPSNLNPDEAVALLNAVKKQFGLNTHLLQLPSLRENTTISIPPYFPQLPPSESSHPYTPSRPGRTVTLAMSEMDAQNTSRFVREFVTMSLLPWMERCVTEWNESFSSSRRLPRLFSSTTRRFFGSPSPSPAPMATSSAASTTASGTNGHPSWQYRRLAEFATILGDYKLATAVWDSLRKESNSGTDVLPLLLAPSTSLASYAATSLAPLGLSEPGVPASAQLRAMVYAVRWELGIQNFAEIQGERWLAWAAGLAEEPSSALLLARAASISFHRGARRRAALWFAVAARRLERSGIKALTIYLLERPMKLCPFQKIIRSPLHSTTLKGPSCTLVLMGSSRSFITRW</sequence>
<feature type="region of interest" description="Disordered" evidence="1">
    <location>
        <begin position="281"/>
        <end position="307"/>
    </location>
</feature>
<comment type="caution">
    <text evidence="2">The sequence shown here is derived from an EMBL/GenBank/DDBJ whole genome shotgun (WGS) entry which is preliminary data.</text>
</comment>
<dbReference type="InterPro" id="IPR024420">
    <property type="entry name" value="TRAPP_III_complex_Trs85"/>
</dbReference>
<protein>
    <submittedName>
        <fullName evidence="2">Uncharacterized protein</fullName>
    </submittedName>
</protein>
<gene>
    <name evidence="2" type="ORF">BS47DRAFT_419756</name>
</gene>
<dbReference type="EMBL" id="MU128928">
    <property type="protein sequence ID" value="KAF9517937.1"/>
    <property type="molecule type" value="Genomic_DNA"/>
</dbReference>
<accession>A0A9P6B5S7</accession>
<evidence type="ECO:0000256" key="1">
    <source>
        <dbReference type="SAM" id="MobiDB-lite"/>
    </source>
</evidence>
<dbReference type="OrthoDB" id="203724at2759"/>
<dbReference type="GO" id="GO:1990072">
    <property type="term" value="C:TRAPPIII protein complex"/>
    <property type="evidence" value="ECO:0007669"/>
    <property type="project" value="TreeGrafter"/>
</dbReference>